<reference evidence="2" key="1">
    <citation type="journal article" date="2019" name="Int. J. Syst. Evol. Microbiol.">
        <title>The Global Catalogue of Microorganisms (GCM) 10K type strain sequencing project: providing services to taxonomists for standard genome sequencing and annotation.</title>
        <authorList>
            <consortium name="The Broad Institute Genomics Platform"/>
            <consortium name="The Broad Institute Genome Sequencing Center for Infectious Disease"/>
            <person name="Wu L."/>
            <person name="Ma J."/>
        </authorList>
    </citation>
    <scope>NUCLEOTIDE SEQUENCE [LARGE SCALE GENOMIC DNA]</scope>
    <source>
        <strain evidence="2">KCTC 42742</strain>
    </source>
</reference>
<protein>
    <submittedName>
        <fullName evidence="1">Uncharacterized protein</fullName>
    </submittedName>
</protein>
<organism evidence="1 2">
    <name type="scientific">Vogesella facilis</name>
    <dbReference type="NCBI Taxonomy" id="1655232"/>
    <lineage>
        <taxon>Bacteria</taxon>
        <taxon>Pseudomonadati</taxon>
        <taxon>Pseudomonadota</taxon>
        <taxon>Betaproteobacteria</taxon>
        <taxon>Neisseriales</taxon>
        <taxon>Chromobacteriaceae</taxon>
        <taxon>Vogesella</taxon>
    </lineage>
</organism>
<accession>A0ABV7RL32</accession>
<comment type="caution">
    <text evidence="1">The sequence shown here is derived from an EMBL/GenBank/DDBJ whole genome shotgun (WGS) entry which is preliminary data.</text>
</comment>
<dbReference type="InterPro" id="IPR029045">
    <property type="entry name" value="ClpP/crotonase-like_dom_sf"/>
</dbReference>
<keyword evidence="2" id="KW-1185">Reference proteome</keyword>
<dbReference type="SUPFAM" id="SSF52096">
    <property type="entry name" value="ClpP/crotonase"/>
    <property type="match status" value="1"/>
</dbReference>
<proteinExistence type="predicted"/>
<dbReference type="Proteomes" id="UP001595741">
    <property type="component" value="Unassembled WGS sequence"/>
</dbReference>
<name>A0ABV7RL32_9NEIS</name>
<evidence type="ECO:0000313" key="2">
    <source>
        <dbReference type="Proteomes" id="UP001595741"/>
    </source>
</evidence>
<dbReference type="EMBL" id="JBHRXN010000036">
    <property type="protein sequence ID" value="MFC3534006.1"/>
    <property type="molecule type" value="Genomic_DNA"/>
</dbReference>
<gene>
    <name evidence="1" type="ORF">ACFOLG_17715</name>
</gene>
<dbReference type="RefSeq" id="WP_386094576.1">
    <property type="nucleotide sequence ID" value="NZ_JBHRXN010000036.1"/>
</dbReference>
<sequence length="253" mass="28110">MKRLLVVVGLLLPGVATALTTVELSLSGQALIYSGELSAAANQRLYQLYEALEPKPDTLVISSQGGNFEHGLALGEWVFRHRLKVSVPRYCNSSCANYVFTAASSRELGLYAIVAFHGGMMDTADRIGQLLYKYPAERREAQRPRIAQLVRDKQQRETAFFRQIGVDQRITSYGYLPAYRSGLQRYAVWSYSLPMLAYFGVGAVRVATDDKWFPRPANHGLMLISAPGEFACIPPGMAIDRLIDCRDGRVLQG</sequence>
<evidence type="ECO:0000313" key="1">
    <source>
        <dbReference type="EMBL" id="MFC3534006.1"/>
    </source>
</evidence>